<proteinExistence type="predicted"/>
<dbReference type="OrthoDB" id="10259112at2759"/>
<dbReference type="InterPro" id="IPR038461">
    <property type="entry name" value="Schlafen_AlbA_2_dom_sf"/>
</dbReference>
<dbReference type="AlphaFoldDB" id="A0A6A4WUM4"/>
<evidence type="ECO:0000259" key="1">
    <source>
        <dbReference type="Pfam" id="PF04326"/>
    </source>
</evidence>
<dbReference type="PANTHER" id="PTHR12155:SF41">
    <property type="entry name" value="SCHLAFEN ALBA-2 DOMAIN-CONTAINING PROTEIN"/>
    <property type="match status" value="1"/>
</dbReference>
<name>A0A6A4WUM4_AMPAM</name>
<accession>A0A6A4WUM4</accession>
<dbReference type="Gene3D" id="3.30.950.30">
    <property type="entry name" value="Schlafen, AAA domain"/>
    <property type="match status" value="1"/>
</dbReference>
<keyword evidence="3" id="KW-1185">Reference proteome</keyword>
<evidence type="ECO:0000313" key="2">
    <source>
        <dbReference type="EMBL" id="KAF0309683.1"/>
    </source>
</evidence>
<evidence type="ECO:0000313" key="3">
    <source>
        <dbReference type="Proteomes" id="UP000440578"/>
    </source>
</evidence>
<dbReference type="Pfam" id="PF04326">
    <property type="entry name" value="SLFN_AlbA_2"/>
    <property type="match status" value="1"/>
</dbReference>
<organism evidence="2 3">
    <name type="scientific">Amphibalanus amphitrite</name>
    <name type="common">Striped barnacle</name>
    <name type="synonym">Balanus amphitrite</name>
    <dbReference type="NCBI Taxonomy" id="1232801"/>
    <lineage>
        <taxon>Eukaryota</taxon>
        <taxon>Metazoa</taxon>
        <taxon>Ecdysozoa</taxon>
        <taxon>Arthropoda</taxon>
        <taxon>Crustacea</taxon>
        <taxon>Multicrustacea</taxon>
        <taxon>Cirripedia</taxon>
        <taxon>Thoracica</taxon>
        <taxon>Thoracicalcarea</taxon>
        <taxon>Balanomorpha</taxon>
        <taxon>Balanoidea</taxon>
        <taxon>Balanidae</taxon>
        <taxon>Amphibalaninae</taxon>
        <taxon>Amphibalanus</taxon>
    </lineage>
</organism>
<protein>
    <submittedName>
        <fullName evidence="2">Schlafen-like protein 1</fullName>
    </submittedName>
</protein>
<feature type="domain" description="Schlafen AlbA-2" evidence="1">
    <location>
        <begin position="20"/>
        <end position="206"/>
    </location>
</feature>
<gene>
    <name evidence="2" type="primary">Slfnl1_1</name>
    <name evidence="2" type="ORF">FJT64_019219</name>
</gene>
<reference evidence="2 3" key="1">
    <citation type="submission" date="2019-07" db="EMBL/GenBank/DDBJ databases">
        <title>Draft genome assembly of a fouling barnacle, Amphibalanus amphitrite (Darwin, 1854): The first reference genome for Thecostraca.</title>
        <authorList>
            <person name="Kim W."/>
        </authorList>
    </citation>
    <scope>NUCLEOTIDE SEQUENCE [LARGE SCALE GENOMIC DNA]</scope>
    <source>
        <strain evidence="2">SNU_AA5</strain>
        <tissue evidence="2">Soma without cirri and trophi</tissue>
    </source>
</reference>
<dbReference type="PANTHER" id="PTHR12155">
    <property type="entry name" value="SCHLAFEN"/>
    <property type="match status" value="1"/>
</dbReference>
<dbReference type="EMBL" id="VIIS01000382">
    <property type="protein sequence ID" value="KAF0309683.1"/>
    <property type="molecule type" value="Genomic_DNA"/>
</dbReference>
<sequence length="267" mass="30088">MAATCKQRVYVRGSYVPFEEDETHEFKGHREIAPEDTPPWAFRHPTESQSRKAISRNLNAFLNTGLGGVVYCGVDDRGRVLGLHLTRYQKDHMLLSVRCLLMRYRPAVPSARYRVTFVPVVSSAEVDDPPAEFAYDVSRRSKQHLVATSHYCWCDADARARSVSGIIPLSYVIEIEILPWADRDKALHPFYLTESGQCYVRRQASIMPSKVRANIGKFLDVSEAFGSAGLNGRQYELDSDDSEDSWDAEYQPEHRLVASLSDGAAVV</sequence>
<dbReference type="InterPro" id="IPR007421">
    <property type="entry name" value="Schlafen_AlbA_2_dom"/>
</dbReference>
<dbReference type="InterPro" id="IPR029684">
    <property type="entry name" value="Schlafen"/>
</dbReference>
<dbReference type="Proteomes" id="UP000440578">
    <property type="component" value="Unassembled WGS sequence"/>
</dbReference>
<comment type="caution">
    <text evidence="2">The sequence shown here is derived from an EMBL/GenBank/DDBJ whole genome shotgun (WGS) entry which is preliminary data.</text>
</comment>